<dbReference type="AlphaFoldDB" id="A0AAQ3X740"/>
<organism evidence="13 14">
    <name type="scientific">Paspalum notatum var. saurae</name>
    <dbReference type="NCBI Taxonomy" id="547442"/>
    <lineage>
        <taxon>Eukaryota</taxon>
        <taxon>Viridiplantae</taxon>
        <taxon>Streptophyta</taxon>
        <taxon>Embryophyta</taxon>
        <taxon>Tracheophyta</taxon>
        <taxon>Spermatophyta</taxon>
        <taxon>Magnoliopsida</taxon>
        <taxon>Liliopsida</taxon>
        <taxon>Poales</taxon>
        <taxon>Poaceae</taxon>
        <taxon>PACMAD clade</taxon>
        <taxon>Panicoideae</taxon>
        <taxon>Andropogonodae</taxon>
        <taxon>Paspaleae</taxon>
        <taxon>Paspalinae</taxon>
        <taxon>Paspalum</taxon>
    </lineage>
</organism>
<dbReference type="Pfam" id="PF14372">
    <property type="entry name" value="hAT-like_RNase-H"/>
    <property type="match status" value="1"/>
</dbReference>
<keyword evidence="8" id="KW-0804">Transcription</keyword>
<proteinExistence type="predicted"/>
<evidence type="ECO:0000313" key="14">
    <source>
        <dbReference type="Proteomes" id="UP001341281"/>
    </source>
</evidence>
<dbReference type="InterPro" id="IPR036236">
    <property type="entry name" value="Znf_C2H2_sf"/>
</dbReference>
<dbReference type="PANTHER" id="PTHR46481">
    <property type="entry name" value="ZINC FINGER BED DOMAIN-CONTAINING PROTEIN 4"/>
    <property type="match status" value="1"/>
</dbReference>
<feature type="region of interest" description="Disordered" evidence="11">
    <location>
        <begin position="35"/>
        <end position="57"/>
    </location>
</feature>
<dbReference type="GO" id="GO:0003677">
    <property type="term" value="F:DNA binding"/>
    <property type="evidence" value="ECO:0007669"/>
    <property type="project" value="UniProtKB-KW"/>
</dbReference>
<evidence type="ECO:0000259" key="12">
    <source>
        <dbReference type="PROSITE" id="PS50808"/>
    </source>
</evidence>
<keyword evidence="6" id="KW-0805">Transcription regulation</keyword>
<protein>
    <recommendedName>
        <fullName evidence="12">BED-type domain-containing protein</fullName>
    </recommendedName>
</protein>
<evidence type="ECO:0000256" key="5">
    <source>
        <dbReference type="ARBA" id="ARBA00022833"/>
    </source>
</evidence>
<sequence>MLCVAHIILGISIHKSLRLYVQGIYRNEIRLKMSSNTSEGSGTHDVEGQTSQTKRRKRSNVWEHFEQILVEADGDLKAICRYCRLKLSTKSGTSSLRGHIANSCPAIESVTRKRFLATMNKQPPEGNFVFDPQICHEEMIKYIIHAEIPFLKFEDPYLQPWIDTMQPTFKVKGHQTIGDECLKMFENMKKELQTELQNLDSRVCLTSDIWKSSQNLEYMAVTAHYVDPEFKLKKKTIWFKELEYPHNGFAIKEEIVRCLTDWGIRDKLFTLTLDNASNSTSACDELITNHKHELLFEGEHLHVKCFTHILNILVQDGMRVIHTAIDKIRELLKHMNSSISRLQEFNSLAIGRYSTSKSGIYLDIPNRWNSTLKMLREALKYKTVLYSYAFRYSEDSPSEEEWAKVDAICEFLKGFEEFTLDVSDNRKPTAHMFLPWVLYVRYALKDSAYCQSTDLLKELAASMHSKFEKYWDPDEGKTCNKSNPQRKKKEIAFNPVLAIATILDPRKKVDYLEFFYEKVCSNANQSYMHVNCALEWMRKYFTAYEQRCGRTSSEQRCGRTSSADMIPVLGNRTLEAEFAQYKAHRRVARAPKYEIDSYLKEEIEEENEDLDILAWWKSRADKYPVLSVMARDFLAIPLSTVSSESALSCGGRILEDHRSSLTPEMLEALVCAKDWLFKTKDLHSDGQDVEPQLPKETVT</sequence>
<dbReference type="SUPFAM" id="SSF57667">
    <property type="entry name" value="beta-beta-alpha zinc fingers"/>
    <property type="match status" value="1"/>
</dbReference>
<dbReference type="InterPro" id="IPR012337">
    <property type="entry name" value="RNaseH-like_sf"/>
</dbReference>
<dbReference type="GO" id="GO:0005634">
    <property type="term" value="C:nucleus"/>
    <property type="evidence" value="ECO:0007669"/>
    <property type="project" value="UniProtKB-SubCell"/>
</dbReference>
<dbReference type="GO" id="GO:0046983">
    <property type="term" value="F:protein dimerization activity"/>
    <property type="evidence" value="ECO:0007669"/>
    <property type="project" value="InterPro"/>
</dbReference>
<keyword evidence="5" id="KW-0862">Zinc</keyword>
<gene>
    <name evidence="13" type="ORF">U9M48_033808</name>
</gene>
<evidence type="ECO:0000256" key="2">
    <source>
        <dbReference type="ARBA" id="ARBA00011738"/>
    </source>
</evidence>
<keyword evidence="3" id="KW-0479">Metal-binding</keyword>
<dbReference type="GO" id="GO:0008270">
    <property type="term" value="F:zinc ion binding"/>
    <property type="evidence" value="ECO:0007669"/>
    <property type="project" value="UniProtKB-KW"/>
</dbReference>
<evidence type="ECO:0000256" key="6">
    <source>
        <dbReference type="ARBA" id="ARBA00023015"/>
    </source>
</evidence>
<feature type="domain" description="BED-type" evidence="12">
    <location>
        <begin position="56"/>
        <end position="111"/>
    </location>
</feature>
<dbReference type="PANTHER" id="PTHR46481:SF5">
    <property type="entry name" value="OS08G0393150 PROTEIN"/>
    <property type="match status" value="1"/>
</dbReference>
<keyword evidence="9" id="KW-0539">Nucleus</keyword>
<keyword evidence="7" id="KW-0238">DNA-binding</keyword>
<accession>A0AAQ3X740</accession>
<evidence type="ECO:0000256" key="8">
    <source>
        <dbReference type="ARBA" id="ARBA00023163"/>
    </source>
</evidence>
<dbReference type="SMART" id="SM00614">
    <property type="entry name" value="ZnF_BED"/>
    <property type="match status" value="1"/>
</dbReference>
<evidence type="ECO:0000256" key="10">
    <source>
        <dbReference type="PROSITE-ProRule" id="PRU00027"/>
    </source>
</evidence>
<evidence type="ECO:0000256" key="1">
    <source>
        <dbReference type="ARBA" id="ARBA00004123"/>
    </source>
</evidence>
<evidence type="ECO:0000256" key="9">
    <source>
        <dbReference type="ARBA" id="ARBA00023242"/>
    </source>
</evidence>
<evidence type="ECO:0000313" key="13">
    <source>
        <dbReference type="EMBL" id="WVZ87116.1"/>
    </source>
</evidence>
<dbReference type="EMBL" id="CP144751">
    <property type="protein sequence ID" value="WVZ87116.1"/>
    <property type="molecule type" value="Genomic_DNA"/>
</dbReference>
<dbReference type="Pfam" id="PF02892">
    <property type="entry name" value="zf-BED"/>
    <property type="match status" value="1"/>
</dbReference>
<reference evidence="13 14" key="1">
    <citation type="submission" date="2024-02" db="EMBL/GenBank/DDBJ databases">
        <title>High-quality chromosome-scale genome assembly of Pensacola bahiagrass (Paspalum notatum Flugge var. saurae).</title>
        <authorList>
            <person name="Vega J.M."/>
            <person name="Podio M."/>
            <person name="Orjuela J."/>
            <person name="Siena L.A."/>
            <person name="Pessino S.C."/>
            <person name="Combes M.C."/>
            <person name="Mariac C."/>
            <person name="Albertini E."/>
            <person name="Pupilli F."/>
            <person name="Ortiz J.P.A."/>
            <person name="Leblanc O."/>
        </authorList>
    </citation>
    <scope>NUCLEOTIDE SEQUENCE [LARGE SCALE GENOMIC DNA]</scope>
    <source>
        <strain evidence="13">R1</strain>
        <tissue evidence="13">Leaf</tissue>
    </source>
</reference>
<dbReference type="InterPro" id="IPR052035">
    <property type="entry name" value="ZnF_BED_domain_contain"/>
</dbReference>
<dbReference type="InterPro" id="IPR003656">
    <property type="entry name" value="Znf_BED"/>
</dbReference>
<dbReference type="PROSITE" id="PS50808">
    <property type="entry name" value="ZF_BED"/>
    <property type="match status" value="1"/>
</dbReference>
<dbReference type="InterPro" id="IPR008906">
    <property type="entry name" value="HATC_C_dom"/>
</dbReference>
<dbReference type="Pfam" id="PF05699">
    <property type="entry name" value="Dimer_Tnp_hAT"/>
    <property type="match status" value="1"/>
</dbReference>
<dbReference type="InterPro" id="IPR025525">
    <property type="entry name" value="hAT-like_transposase_RNase-H"/>
</dbReference>
<evidence type="ECO:0000256" key="3">
    <source>
        <dbReference type="ARBA" id="ARBA00022723"/>
    </source>
</evidence>
<comment type="subunit">
    <text evidence="2">Homodimer.</text>
</comment>
<keyword evidence="4 10" id="KW-0863">Zinc-finger</keyword>
<keyword evidence="14" id="KW-1185">Reference proteome</keyword>
<evidence type="ECO:0000256" key="4">
    <source>
        <dbReference type="ARBA" id="ARBA00022771"/>
    </source>
</evidence>
<dbReference type="Proteomes" id="UP001341281">
    <property type="component" value="Chromosome 07"/>
</dbReference>
<comment type="subcellular location">
    <subcellularLocation>
        <location evidence="1">Nucleus</location>
    </subcellularLocation>
</comment>
<evidence type="ECO:0000256" key="7">
    <source>
        <dbReference type="ARBA" id="ARBA00023125"/>
    </source>
</evidence>
<evidence type="ECO:0000256" key="11">
    <source>
        <dbReference type="SAM" id="MobiDB-lite"/>
    </source>
</evidence>
<dbReference type="SUPFAM" id="SSF53098">
    <property type="entry name" value="Ribonuclease H-like"/>
    <property type="match status" value="1"/>
</dbReference>
<name>A0AAQ3X740_PASNO</name>